<dbReference type="InterPro" id="IPR045055">
    <property type="entry name" value="DNA2/NAM7-like"/>
</dbReference>
<evidence type="ECO:0000313" key="5">
    <source>
        <dbReference type="Proteomes" id="UP000813463"/>
    </source>
</evidence>
<reference evidence="5" key="1">
    <citation type="journal article" date="2021" name="Nat. Commun.">
        <title>Genomic analyses provide insights into spinach domestication and the genetic basis of agronomic traits.</title>
        <authorList>
            <person name="Cai X."/>
            <person name="Sun X."/>
            <person name="Xu C."/>
            <person name="Sun H."/>
            <person name="Wang X."/>
            <person name="Ge C."/>
            <person name="Zhang Z."/>
            <person name="Wang Q."/>
            <person name="Fei Z."/>
            <person name="Jiao C."/>
            <person name="Wang Q."/>
        </authorList>
    </citation>
    <scope>NUCLEOTIDE SEQUENCE [LARGE SCALE GENOMIC DNA]</scope>
    <source>
        <strain evidence="5">cv. Varoflay</strain>
    </source>
</reference>
<dbReference type="Proteomes" id="UP000813463">
    <property type="component" value="Chromosome 3"/>
</dbReference>
<gene>
    <name evidence="6" type="primary">LOC110798337</name>
</gene>
<dbReference type="GeneID" id="110798337"/>
<evidence type="ECO:0000313" key="6">
    <source>
        <dbReference type="RefSeq" id="XP_056694746.1"/>
    </source>
</evidence>
<accession>A0ABM3RGL3</accession>
<feature type="domain" description="DUF6469" evidence="4">
    <location>
        <begin position="115"/>
        <end position="205"/>
    </location>
</feature>
<dbReference type="CDD" id="cd18808">
    <property type="entry name" value="SF1_C_Upf1"/>
    <property type="match status" value="1"/>
</dbReference>
<dbReference type="InterPro" id="IPR041679">
    <property type="entry name" value="DNA2/NAM7-like_C"/>
</dbReference>
<feature type="domain" description="DNA2/NAM7 helicase helicase" evidence="2">
    <location>
        <begin position="254"/>
        <end position="448"/>
    </location>
</feature>
<dbReference type="PANTHER" id="PTHR10887">
    <property type="entry name" value="DNA2/NAM7 HELICASE FAMILY"/>
    <property type="match status" value="1"/>
</dbReference>
<organism evidence="5 6">
    <name type="scientific">Spinacia oleracea</name>
    <name type="common">Spinach</name>
    <dbReference type="NCBI Taxonomy" id="3562"/>
    <lineage>
        <taxon>Eukaryota</taxon>
        <taxon>Viridiplantae</taxon>
        <taxon>Streptophyta</taxon>
        <taxon>Embryophyta</taxon>
        <taxon>Tracheophyta</taxon>
        <taxon>Spermatophyta</taxon>
        <taxon>Magnoliopsida</taxon>
        <taxon>eudicotyledons</taxon>
        <taxon>Gunneridae</taxon>
        <taxon>Pentapetalae</taxon>
        <taxon>Caryophyllales</taxon>
        <taxon>Chenopodiaceae</taxon>
        <taxon>Chenopodioideae</taxon>
        <taxon>Anserineae</taxon>
        <taxon>Spinacia</taxon>
    </lineage>
</organism>
<name>A0ABM3RGL3_SPIOL</name>
<dbReference type="InterPro" id="IPR047187">
    <property type="entry name" value="SF1_C_Upf1"/>
</dbReference>
<dbReference type="SUPFAM" id="SSF52540">
    <property type="entry name" value="P-loop containing nucleoside triphosphate hydrolases"/>
    <property type="match status" value="1"/>
</dbReference>
<evidence type="ECO:0000259" key="2">
    <source>
        <dbReference type="Pfam" id="PF13086"/>
    </source>
</evidence>
<dbReference type="InterPro" id="IPR027417">
    <property type="entry name" value="P-loop_NTPase"/>
</dbReference>
<proteinExistence type="predicted"/>
<feature type="region of interest" description="Disordered" evidence="1">
    <location>
        <begin position="411"/>
        <end position="433"/>
    </location>
</feature>
<keyword evidence="5" id="KW-1185">Reference proteome</keyword>
<dbReference type="Pfam" id="PF13086">
    <property type="entry name" value="AAA_11"/>
    <property type="match status" value="2"/>
</dbReference>
<dbReference type="PANTHER" id="PTHR10887:SF522">
    <property type="entry name" value="P-LOOP CONTAINING NUCLEOSIDE TRIPHOSPHATE HYDROLASES SUPERFAMILY PROTEIN"/>
    <property type="match status" value="1"/>
</dbReference>
<evidence type="ECO:0000256" key="1">
    <source>
        <dbReference type="SAM" id="MobiDB-lite"/>
    </source>
</evidence>
<reference evidence="6" key="2">
    <citation type="submission" date="2025-08" db="UniProtKB">
        <authorList>
            <consortium name="RefSeq"/>
        </authorList>
    </citation>
    <scope>IDENTIFICATION</scope>
    <source>
        <tissue evidence="6">Leaf</tissue>
    </source>
</reference>
<evidence type="ECO:0000259" key="3">
    <source>
        <dbReference type="Pfam" id="PF13087"/>
    </source>
</evidence>
<feature type="domain" description="DNA2/NAM7 helicase-like C-terminal" evidence="3">
    <location>
        <begin position="660"/>
        <end position="724"/>
    </location>
</feature>
<dbReference type="InterPro" id="IPR045529">
    <property type="entry name" value="DUF6469"/>
</dbReference>
<protein>
    <submittedName>
        <fullName evidence="6">Uncharacterized protein isoform X1</fullName>
    </submittedName>
</protein>
<feature type="compositionally biased region" description="Acidic residues" evidence="1">
    <location>
        <begin position="413"/>
        <end position="425"/>
    </location>
</feature>
<sequence>MDKSTRQNKLEGASTGLLDLVFSWSLRDVLNRNLYKDKAKRIPNVFSSTSEYTNAFKIPLVEETRASLCSGMESVGNAPACEISRIEFSKDYKPPKEFYYNILTKKITDFKNNGGHYEPEAGDLIVLSNTKPRKIEDLNKPGETFVIALVATMEDDSDMTRILTSKEIDGSKLLPKGVKVEKGVRVFVTYLINLITNMRIWKALNPEPQGVSMDLVLKVLQPTSYAGEDCTICVSRGEFSNVDSSVRGAMDSLKLDESQKSAVFSSILMRKCSHQKDNVKLIWGPPGTGKTKTVASLLFSLFKLKCRTLACAPTNIAVLQLTKWLMGILSESLKYDTYGLGDVILFGNGERMKVDDHDELLDVFLDYRAEVLSKCLSPVDGWKHTLDSMISLLELPEEQYRKYLLDRGVRDDKEDENEDGNESDDDAKGKGWKRDERRKHWKDVIDQSMKGSDKNKKGRKDKSYDKLFSFQEFVENRFYSIGERLGFMMKNLYTHLPTSFITLDAVKSMIILLDLLKILQDARGRVDHNHRLTMKREEFLQILKSLPEQFNLPILSFSDIQTTKNVCLKNAQLIFCTASSSAKMQTEGMEPVEMLVIDEAAQLKECESLIPLQIPGLKNAILIGDDKQLPAMVQSKVADNADFGRSLFERLKKLGHNSQYVNYKDSGFSVSVRSVDGFQGGEEDVIIISTVRSNGNGSVGFLSNHQRTNVALTRARFCLWVVGNGTTLMKSGSVWKELVTDAKIRGCFYNADEDKDLDRAMTAVVVDTEVDLAESLTRKLAAVKIRDHQGESSSIFRNSFESKKENGSSVIGYRRW</sequence>
<evidence type="ECO:0000259" key="4">
    <source>
        <dbReference type="Pfam" id="PF20073"/>
    </source>
</evidence>
<feature type="domain" description="DNA2/NAM7 helicase helicase" evidence="2">
    <location>
        <begin position="562"/>
        <end position="636"/>
    </location>
</feature>
<dbReference type="Pfam" id="PF13087">
    <property type="entry name" value="AAA_12"/>
    <property type="match status" value="1"/>
</dbReference>
<dbReference type="Pfam" id="PF20073">
    <property type="entry name" value="DUF6469"/>
    <property type="match status" value="1"/>
</dbReference>
<dbReference type="RefSeq" id="XP_056694746.1">
    <property type="nucleotide sequence ID" value="XM_056838768.1"/>
</dbReference>
<dbReference type="InterPro" id="IPR041677">
    <property type="entry name" value="DNA2/NAM7_AAA_11"/>
</dbReference>
<dbReference type="Gene3D" id="3.40.50.300">
    <property type="entry name" value="P-loop containing nucleotide triphosphate hydrolases"/>
    <property type="match status" value="1"/>
</dbReference>